<organism evidence="2 3">
    <name type="scientific">Xylaria flabelliformis</name>
    <dbReference type="NCBI Taxonomy" id="2512241"/>
    <lineage>
        <taxon>Eukaryota</taxon>
        <taxon>Fungi</taxon>
        <taxon>Dikarya</taxon>
        <taxon>Ascomycota</taxon>
        <taxon>Pezizomycotina</taxon>
        <taxon>Sordariomycetes</taxon>
        <taxon>Xylariomycetidae</taxon>
        <taxon>Xylariales</taxon>
        <taxon>Xylariaceae</taxon>
        <taxon>Xylaria</taxon>
    </lineage>
</organism>
<evidence type="ECO:0000256" key="1">
    <source>
        <dbReference type="SAM" id="Phobius"/>
    </source>
</evidence>
<comment type="caution">
    <text evidence="2">The sequence shown here is derived from an EMBL/GenBank/DDBJ whole genome shotgun (WGS) entry which is preliminary data.</text>
</comment>
<proteinExistence type="predicted"/>
<evidence type="ECO:0000313" key="3">
    <source>
        <dbReference type="Proteomes" id="UP000319160"/>
    </source>
</evidence>
<dbReference type="OrthoDB" id="5428040at2759"/>
<keyword evidence="3" id="KW-1185">Reference proteome</keyword>
<dbReference type="Proteomes" id="UP000319160">
    <property type="component" value="Unassembled WGS sequence"/>
</dbReference>
<keyword evidence="1" id="KW-0472">Membrane</keyword>
<feature type="transmembrane region" description="Helical" evidence="1">
    <location>
        <begin position="174"/>
        <end position="195"/>
    </location>
</feature>
<keyword evidence="1" id="KW-0812">Transmembrane</keyword>
<reference evidence="3" key="1">
    <citation type="submission" date="2019-06" db="EMBL/GenBank/DDBJ databases">
        <title>Draft genome sequence of the griseofulvin-producing fungus Xylaria cubensis strain G536.</title>
        <authorList>
            <person name="Mead M.E."/>
            <person name="Raja H.A."/>
            <person name="Steenwyk J.L."/>
            <person name="Knowles S.L."/>
            <person name="Oberlies N.H."/>
            <person name="Rokas A."/>
        </authorList>
    </citation>
    <scope>NUCLEOTIDE SEQUENCE [LARGE SCALE GENOMIC DNA]</scope>
    <source>
        <strain evidence="3">G536</strain>
    </source>
</reference>
<accession>A0A553I2N5</accession>
<feature type="transmembrane region" description="Helical" evidence="1">
    <location>
        <begin position="114"/>
        <end position="136"/>
    </location>
</feature>
<name>A0A553I2N5_9PEZI</name>
<protein>
    <submittedName>
        <fullName evidence="2">Uncharacterized protein</fullName>
    </submittedName>
</protein>
<dbReference type="EMBL" id="VFLP01000022">
    <property type="protein sequence ID" value="TRX94457.1"/>
    <property type="molecule type" value="Genomic_DNA"/>
</dbReference>
<dbReference type="AlphaFoldDB" id="A0A553I2N5"/>
<keyword evidence="1" id="KW-1133">Transmembrane helix</keyword>
<sequence length="726" mass="79861">MPAHSTKASSSDAANSAESVSFNRTMNMPCQREKYEDTQALAANIDPRLPVLQSLGKSGCSLIFGGSLLSLALLSFLVFLWAAKGPADGQYAPWVWQMIMLNNWATRAVTLSSLLLRTTTAAQATICTSFVAAIWVERRSIRLSQVAHVSIARSVNGGPHELVRELLSSRSWRLAISLESILLLILALTTLGIQFSSTILLADFSNTTLTSLPERITRNVGLSKAQEPILQQLSGSQWVLFQGPNAPFGEAESDMTAKPNESGVSDTRPQRRAFLPFEKPERASLRSFKGPTLTSSIQTTCLRPALHATVAFRAYAPGRGVGSLTGNINYQETFASAAIDPLPPACMEVQNKTICLPTGFNCTIPSVTWSNDIWPTALCIIRADGVQISDVYPYQEQENIYAPTSFIYLAFASNANFDGESVEDSTLTLGDPFAYGEWNSYQVYTGAFLNISLCFSTVNTTMVEVEMSTTTALWEPDFQWNANSSTPSTRTIQKMLGAGKPGEDNGDRGILSIHNIERPLPLSTLDTIDAGSALYAINRSEYALWRGPVNVLMSYTSDNQSLLTCSTCSMNGWSPPADAAALFELIINDNGQAAQALEAFLYMFWERYYYLILPLFDVRGYIDVVSSTQSVIPVYWGGLVAILSIVSIDIMCVLALTFLYLLKVRYTRQGNYWYAVSQLLSESTRPILERHGDLGDHEVSQLAHCKDRLVVIRRIKPTGRVECDEV</sequence>
<feature type="transmembrane region" description="Helical" evidence="1">
    <location>
        <begin position="634"/>
        <end position="662"/>
    </location>
</feature>
<feature type="transmembrane region" description="Helical" evidence="1">
    <location>
        <begin position="62"/>
        <end position="83"/>
    </location>
</feature>
<gene>
    <name evidence="2" type="ORF">FHL15_004612</name>
</gene>
<evidence type="ECO:0000313" key="2">
    <source>
        <dbReference type="EMBL" id="TRX94457.1"/>
    </source>
</evidence>